<feature type="domain" description="FlgD/Vpr Ig-like" evidence="1">
    <location>
        <begin position="434"/>
        <end position="497"/>
    </location>
</feature>
<dbReference type="InterPro" id="IPR026444">
    <property type="entry name" value="Secre_tail"/>
</dbReference>
<protein>
    <submittedName>
        <fullName evidence="2">T9SS type A sorting domain-containing protein</fullName>
    </submittedName>
</protein>
<keyword evidence="3" id="KW-1185">Reference proteome</keyword>
<sequence length="507" mass="58923">MRNNYTFKKGLSPLMWLSLLFFVPLLVQGQMHHKEAWKQVTDDAQWSPRAGLQIVHLNNNLYVLGGRTPIQSDIPGDSEIWGDVWKSNLKGKKWKRILETNDQDHWPARAYFSAFSKGKYMYVVGGQNFNPFGPSTFFNDVWRSKDGVKWKKMTKDNDDNIWVGRAGLSCFVFNNEIYVLGGSKNDDSAVVGGPPKRIYFKDIWKSKDGKHWELVTDDPGWEPRAGMRTVVKGKFIYMMGGERGFTPEEKGEDPPYYNDVWQSSDGKNWTKMIDHAPWSARPGFEVLLYNKHFVLFGGFNLDPEFNVDPDYTKGEQYSAKPNNPMDIWMSRDGKKWIQLPGSPWNAKEPMDVKYDFHAIVVPESKRNRSKSIMTVGGDRETFDFRDPFNYLNVDNDVWRFYPNTSIRHHVHDKVHEVVKLFKRAYPNPFVHDCTFEYHLPEDGHLAIHIYDVAGNLIQTLCDKHHVKGEYKFVWNGRDISGKTARKGMYFVKMTYQNKTDANIVIKK</sequence>
<dbReference type="SUPFAM" id="SSF117281">
    <property type="entry name" value="Kelch motif"/>
    <property type="match status" value="1"/>
</dbReference>
<dbReference type="RefSeq" id="WP_200466087.1">
    <property type="nucleotide sequence ID" value="NZ_JAENRR010000044.1"/>
</dbReference>
<dbReference type="InterPro" id="IPR015915">
    <property type="entry name" value="Kelch-typ_b-propeller"/>
</dbReference>
<dbReference type="PANTHER" id="PTHR46461:SF4">
    <property type="entry name" value="LEUCINE-ZIPPER-LIKE TRANSCRIPTIONAL REGULATOR 1"/>
    <property type="match status" value="1"/>
</dbReference>
<dbReference type="PANTHER" id="PTHR46461">
    <property type="entry name" value="KELCH DOMAIN-CONTAINING PROTEIN 3"/>
    <property type="match status" value="1"/>
</dbReference>
<dbReference type="NCBIfam" id="TIGR04183">
    <property type="entry name" value="Por_Secre_tail"/>
    <property type="match status" value="1"/>
</dbReference>
<dbReference type="Gene3D" id="2.120.10.80">
    <property type="entry name" value="Kelch-type beta propeller"/>
    <property type="match status" value="2"/>
</dbReference>
<dbReference type="InterPro" id="IPR052637">
    <property type="entry name" value="KLHDC3-like"/>
</dbReference>
<reference evidence="2 3" key="1">
    <citation type="submission" date="2021-01" db="EMBL/GenBank/DDBJ databases">
        <title>Carboxyliciviraga sp.nov., isolated from coastal sediments.</title>
        <authorList>
            <person name="Lu D."/>
            <person name="Zhang T."/>
        </authorList>
    </citation>
    <scope>NUCLEOTIDE SEQUENCE [LARGE SCALE GENOMIC DNA]</scope>
    <source>
        <strain evidence="2 3">N1Y132</strain>
    </source>
</reference>
<proteinExistence type="predicted"/>
<dbReference type="EMBL" id="JAENRR010000044">
    <property type="protein sequence ID" value="MBK3518866.1"/>
    <property type="molecule type" value="Genomic_DNA"/>
</dbReference>
<dbReference type="Pfam" id="PF13860">
    <property type="entry name" value="FlgD_ig"/>
    <property type="match status" value="1"/>
</dbReference>
<organism evidence="2 3">
    <name type="scientific">Carboxylicivirga marina</name>
    <dbReference type="NCBI Taxonomy" id="2800988"/>
    <lineage>
        <taxon>Bacteria</taxon>
        <taxon>Pseudomonadati</taxon>
        <taxon>Bacteroidota</taxon>
        <taxon>Bacteroidia</taxon>
        <taxon>Marinilabiliales</taxon>
        <taxon>Marinilabiliaceae</taxon>
        <taxon>Carboxylicivirga</taxon>
    </lineage>
</organism>
<evidence type="ECO:0000313" key="3">
    <source>
        <dbReference type="Proteomes" id="UP000605676"/>
    </source>
</evidence>
<dbReference type="Pfam" id="PF24681">
    <property type="entry name" value="Kelch_KLHDC2_KLHL20_DRC7"/>
    <property type="match status" value="1"/>
</dbReference>
<evidence type="ECO:0000313" key="2">
    <source>
        <dbReference type="EMBL" id="MBK3518866.1"/>
    </source>
</evidence>
<gene>
    <name evidence="2" type="ORF">JIV24_16075</name>
</gene>
<dbReference type="InterPro" id="IPR025965">
    <property type="entry name" value="FlgD/Vpr_Ig-like"/>
</dbReference>
<evidence type="ECO:0000259" key="1">
    <source>
        <dbReference type="Pfam" id="PF13860"/>
    </source>
</evidence>
<dbReference type="Proteomes" id="UP000605676">
    <property type="component" value="Unassembled WGS sequence"/>
</dbReference>
<comment type="caution">
    <text evidence="2">The sequence shown here is derived from an EMBL/GenBank/DDBJ whole genome shotgun (WGS) entry which is preliminary data.</text>
</comment>
<name>A0ABS1HMK5_9BACT</name>
<accession>A0ABS1HMK5</accession>
<dbReference type="Gene3D" id="2.60.40.4070">
    <property type="match status" value="1"/>
</dbReference>